<evidence type="ECO:0000256" key="1">
    <source>
        <dbReference type="SAM" id="Phobius"/>
    </source>
</evidence>
<reference evidence="2 3" key="1">
    <citation type="submission" date="2018-08" db="EMBL/GenBank/DDBJ databases">
        <title>Genomic Encyclopedia of Type Strains, Phase III (KMG-III): the genomes of soil and plant-associated and newly described type strains.</title>
        <authorList>
            <person name="Whitman W."/>
        </authorList>
    </citation>
    <scope>NUCLEOTIDE SEQUENCE [LARGE SCALE GENOMIC DNA]</scope>
    <source>
        <strain evidence="2 3">CGMCC 1.10966</strain>
    </source>
</reference>
<sequence length="60" mass="6351">MDYIKQLLTLRATSLSTAQITLTTGILVLGTVAFVNDNAVAMSNGINILVIPFDKIVSVA</sequence>
<organism evidence="2 3">
    <name type="scientific">Paenibacillus taihuensis</name>
    <dbReference type="NCBI Taxonomy" id="1156355"/>
    <lineage>
        <taxon>Bacteria</taxon>
        <taxon>Bacillati</taxon>
        <taxon>Bacillota</taxon>
        <taxon>Bacilli</taxon>
        <taxon>Bacillales</taxon>
        <taxon>Paenibacillaceae</taxon>
        <taxon>Paenibacillus</taxon>
    </lineage>
</organism>
<dbReference type="Proteomes" id="UP000256304">
    <property type="component" value="Unassembled WGS sequence"/>
</dbReference>
<name>A0A3D9Q0H2_9BACL</name>
<evidence type="ECO:0000313" key="3">
    <source>
        <dbReference type="Proteomes" id="UP000256304"/>
    </source>
</evidence>
<feature type="transmembrane region" description="Helical" evidence="1">
    <location>
        <begin position="12"/>
        <end position="35"/>
    </location>
</feature>
<dbReference type="EMBL" id="QTTN01000069">
    <property type="protein sequence ID" value="REE55426.1"/>
    <property type="molecule type" value="Genomic_DNA"/>
</dbReference>
<protein>
    <submittedName>
        <fullName evidence="2">Uncharacterized protein</fullName>
    </submittedName>
</protein>
<dbReference type="AlphaFoldDB" id="A0A3D9Q0H2"/>
<proteinExistence type="predicted"/>
<gene>
    <name evidence="2" type="ORF">A8990_16918</name>
</gene>
<keyword evidence="1" id="KW-1133">Transmembrane helix</keyword>
<keyword evidence="1" id="KW-0812">Transmembrane</keyword>
<dbReference type="RefSeq" id="WP_116192774.1">
    <property type="nucleotide sequence ID" value="NZ_QTTN01000069.1"/>
</dbReference>
<accession>A0A3D9Q0H2</accession>
<keyword evidence="3" id="KW-1185">Reference proteome</keyword>
<evidence type="ECO:0000313" key="2">
    <source>
        <dbReference type="EMBL" id="REE55426.1"/>
    </source>
</evidence>
<keyword evidence="1" id="KW-0472">Membrane</keyword>
<comment type="caution">
    <text evidence="2">The sequence shown here is derived from an EMBL/GenBank/DDBJ whole genome shotgun (WGS) entry which is preliminary data.</text>
</comment>